<protein>
    <recommendedName>
        <fullName evidence="7">CobW C-terminal domain-containing protein</fullName>
    </recommendedName>
</protein>
<dbReference type="OMA" id="WSQAGPN"/>
<accession>L1J9N4</accession>
<organism evidence="8">
    <name type="scientific">Guillardia theta (strain CCMP2712)</name>
    <name type="common">Cryptophyte</name>
    <dbReference type="NCBI Taxonomy" id="905079"/>
    <lineage>
        <taxon>Eukaryota</taxon>
        <taxon>Cryptophyceae</taxon>
        <taxon>Pyrenomonadales</taxon>
        <taxon>Geminigeraceae</taxon>
        <taxon>Guillardia</taxon>
    </lineage>
</organism>
<dbReference type="InterPro" id="IPR051927">
    <property type="entry name" value="Zn_Chap_cDPG_Synth"/>
</dbReference>
<dbReference type="OrthoDB" id="272672at2759"/>
<comment type="similarity">
    <text evidence="5">Belongs to the SIMIBI class G3E GTPase family. ZNG1 subfamily.</text>
</comment>
<keyword evidence="10" id="KW-1185">Reference proteome</keyword>
<dbReference type="InterPro" id="IPR003495">
    <property type="entry name" value="CobW/HypB/UreG_nucleotide-bd"/>
</dbReference>
<dbReference type="EnsemblProtists" id="EKX44794">
    <property type="protein sequence ID" value="EKX44794"/>
    <property type="gene ID" value="GUITHDRAFT_71800"/>
</dbReference>
<dbReference type="RefSeq" id="XP_005831774.1">
    <property type="nucleotide sequence ID" value="XM_005831717.1"/>
</dbReference>
<dbReference type="AlphaFoldDB" id="L1J9N4"/>
<name>L1J9N4_GUITC</name>
<dbReference type="Gene3D" id="3.30.1220.10">
    <property type="entry name" value="CobW-like, C-terminal domain"/>
    <property type="match status" value="1"/>
</dbReference>
<evidence type="ECO:0000313" key="9">
    <source>
        <dbReference type="EnsemblProtists" id="EKX44794"/>
    </source>
</evidence>
<dbReference type="SUPFAM" id="SSF90002">
    <property type="entry name" value="Hypothetical protein YjiA, C-terminal domain"/>
    <property type="match status" value="1"/>
</dbReference>
<comment type="subcellular location">
    <subcellularLocation>
        <location evidence="1">Plastid</location>
        <location evidence="1">Chloroplast</location>
    </subcellularLocation>
</comment>
<evidence type="ECO:0000313" key="10">
    <source>
        <dbReference type="Proteomes" id="UP000011087"/>
    </source>
</evidence>
<dbReference type="PANTHER" id="PTHR43603">
    <property type="entry name" value="COBW DOMAIN-CONTAINING PROTEIN DDB_G0274527"/>
    <property type="match status" value="1"/>
</dbReference>
<keyword evidence="2" id="KW-0547">Nucleotide-binding</keyword>
<reference evidence="10" key="2">
    <citation type="submission" date="2012-11" db="EMBL/GenBank/DDBJ databases">
        <authorList>
            <person name="Kuo A."/>
            <person name="Curtis B.A."/>
            <person name="Tanifuji G."/>
            <person name="Burki F."/>
            <person name="Gruber A."/>
            <person name="Irimia M."/>
            <person name="Maruyama S."/>
            <person name="Arias M.C."/>
            <person name="Ball S.G."/>
            <person name="Gile G.H."/>
            <person name="Hirakawa Y."/>
            <person name="Hopkins J.F."/>
            <person name="Rensing S.A."/>
            <person name="Schmutz J."/>
            <person name="Symeonidi A."/>
            <person name="Elias M."/>
            <person name="Eveleigh R.J."/>
            <person name="Herman E.K."/>
            <person name="Klute M.J."/>
            <person name="Nakayama T."/>
            <person name="Obornik M."/>
            <person name="Reyes-Prieto A."/>
            <person name="Armbrust E.V."/>
            <person name="Aves S.J."/>
            <person name="Beiko R.G."/>
            <person name="Coutinho P."/>
            <person name="Dacks J.B."/>
            <person name="Durnford D.G."/>
            <person name="Fast N.M."/>
            <person name="Green B.R."/>
            <person name="Grisdale C."/>
            <person name="Hempe F."/>
            <person name="Henrissat B."/>
            <person name="Hoppner M.P."/>
            <person name="Ishida K.-I."/>
            <person name="Kim E."/>
            <person name="Koreny L."/>
            <person name="Kroth P.G."/>
            <person name="Liu Y."/>
            <person name="Malik S.-B."/>
            <person name="Maier U.G."/>
            <person name="McRose D."/>
            <person name="Mock T."/>
            <person name="Neilson J.A."/>
            <person name="Onodera N.T."/>
            <person name="Poole A.M."/>
            <person name="Pritham E.J."/>
            <person name="Richards T.A."/>
            <person name="Rocap G."/>
            <person name="Roy S.W."/>
            <person name="Sarai C."/>
            <person name="Schaack S."/>
            <person name="Shirato S."/>
            <person name="Slamovits C.H."/>
            <person name="Spencer D.F."/>
            <person name="Suzuki S."/>
            <person name="Worden A.Z."/>
            <person name="Zauner S."/>
            <person name="Barry K."/>
            <person name="Bell C."/>
            <person name="Bharti A.K."/>
            <person name="Crow J.A."/>
            <person name="Grimwood J."/>
            <person name="Kramer R."/>
            <person name="Lindquist E."/>
            <person name="Lucas S."/>
            <person name="Salamov A."/>
            <person name="McFadden G.I."/>
            <person name="Lane C.E."/>
            <person name="Keeling P.J."/>
            <person name="Gray M.W."/>
            <person name="Grigoriev I.V."/>
            <person name="Archibald J.M."/>
        </authorList>
    </citation>
    <scope>NUCLEOTIDE SEQUENCE</scope>
    <source>
        <strain evidence="10">CCMP2712</strain>
    </source>
</reference>
<evidence type="ECO:0000256" key="4">
    <source>
        <dbReference type="ARBA" id="ARBA00023186"/>
    </source>
</evidence>
<evidence type="ECO:0000256" key="6">
    <source>
        <dbReference type="ARBA" id="ARBA00049117"/>
    </source>
</evidence>
<dbReference type="GeneID" id="17301501"/>
<evidence type="ECO:0000256" key="2">
    <source>
        <dbReference type="ARBA" id="ARBA00022741"/>
    </source>
</evidence>
<dbReference type="HOGENOM" id="CLU_017452_2_0_1"/>
<dbReference type="EMBL" id="JH993002">
    <property type="protein sequence ID" value="EKX44794.1"/>
    <property type="molecule type" value="Genomic_DNA"/>
</dbReference>
<keyword evidence="4" id="KW-0143">Chaperone</keyword>
<dbReference type="CDD" id="cd03112">
    <property type="entry name" value="CobW-like"/>
    <property type="match status" value="1"/>
</dbReference>
<dbReference type="InterPro" id="IPR027417">
    <property type="entry name" value="P-loop_NTPase"/>
</dbReference>
<evidence type="ECO:0000256" key="1">
    <source>
        <dbReference type="ARBA" id="ARBA00004229"/>
    </source>
</evidence>
<dbReference type="SMART" id="SM00833">
    <property type="entry name" value="CobW_C"/>
    <property type="match status" value="1"/>
</dbReference>
<reference evidence="9" key="3">
    <citation type="submission" date="2016-03" db="UniProtKB">
        <authorList>
            <consortium name="EnsemblProtists"/>
        </authorList>
    </citation>
    <scope>IDENTIFICATION</scope>
</reference>
<dbReference type="GO" id="GO:0016787">
    <property type="term" value="F:hydrolase activity"/>
    <property type="evidence" value="ECO:0007669"/>
    <property type="project" value="UniProtKB-KW"/>
</dbReference>
<dbReference type="Pfam" id="PF07683">
    <property type="entry name" value="CobW_C"/>
    <property type="match status" value="1"/>
</dbReference>
<dbReference type="InterPro" id="IPR036627">
    <property type="entry name" value="CobW-likC_sf"/>
</dbReference>
<dbReference type="Gene3D" id="3.40.50.300">
    <property type="entry name" value="P-loop containing nucleotide triphosphate hydrolases"/>
    <property type="match status" value="1"/>
</dbReference>
<reference evidence="8 10" key="1">
    <citation type="journal article" date="2012" name="Nature">
        <title>Algal genomes reveal evolutionary mosaicism and the fate of nucleomorphs.</title>
        <authorList>
            <consortium name="DOE Joint Genome Institute"/>
            <person name="Curtis B.A."/>
            <person name="Tanifuji G."/>
            <person name="Burki F."/>
            <person name="Gruber A."/>
            <person name="Irimia M."/>
            <person name="Maruyama S."/>
            <person name="Arias M.C."/>
            <person name="Ball S.G."/>
            <person name="Gile G.H."/>
            <person name="Hirakawa Y."/>
            <person name="Hopkins J.F."/>
            <person name="Kuo A."/>
            <person name="Rensing S.A."/>
            <person name="Schmutz J."/>
            <person name="Symeonidi A."/>
            <person name="Elias M."/>
            <person name="Eveleigh R.J."/>
            <person name="Herman E.K."/>
            <person name="Klute M.J."/>
            <person name="Nakayama T."/>
            <person name="Obornik M."/>
            <person name="Reyes-Prieto A."/>
            <person name="Armbrust E.V."/>
            <person name="Aves S.J."/>
            <person name="Beiko R.G."/>
            <person name="Coutinho P."/>
            <person name="Dacks J.B."/>
            <person name="Durnford D.G."/>
            <person name="Fast N.M."/>
            <person name="Green B.R."/>
            <person name="Grisdale C.J."/>
            <person name="Hempel F."/>
            <person name="Henrissat B."/>
            <person name="Hoppner M.P."/>
            <person name="Ishida K."/>
            <person name="Kim E."/>
            <person name="Koreny L."/>
            <person name="Kroth P.G."/>
            <person name="Liu Y."/>
            <person name="Malik S.B."/>
            <person name="Maier U.G."/>
            <person name="McRose D."/>
            <person name="Mock T."/>
            <person name="Neilson J.A."/>
            <person name="Onodera N.T."/>
            <person name="Poole A.M."/>
            <person name="Pritham E.J."/>
            <person name="Richards T.A."/>
            <person name="Rocap G."/>
            <person name="Roy S.W."/>
            <person name="Sarai C."/>
            <person name="Schaack S."/>
            <person name="Shirato S."/>
            <person name="Slamovits C.H."/>
            <person name="Spencer D.F."/>
            <person name="Suzuki S."/>
            <person name="Worden A.Z."/>
            <person name="Zauner S."/>
            <person name="Barry K."/>
            <person name="Bell C."/>
            <person name="Bharti A.K."/>
            <person name="Crow J.A."/>
            <person name="Grimwood J."/>
            <person name="Kramer R."/>
            <person name="Lindquist E."/>
            <person name="Lucas S."/>
            <person name="Salamov A."/>
            <person name="McFadden G.I."/>
            <person name="Lane C.E."/>
            <person name="Keeling P.J."/>
            <person name="Gray M.W."/>
            <person name="Grigoriev I.V."/>
            <person name="Archibald J.M."/>
        </authorList>
    </citation>
    <scope>NUCLEOTIDE SEQUENCE</scope>
    <source>
        <strain evidence="8 10">CCMP2712</strain>
    </source>
</reference>
<dbReference type="InterPro" id="IPR011629">
    <property type="entry name" value="CobW-like_C"/>
</dbReference>
<evidence type="ECO:0000256" key="3">
    <source>
        <dbReference type="ARBA" id="ARBA00022801"/>
    </source>
</evidence>
<dbReference type="Pfam" id="PF02492">
    <property type="entry name" value="cobW"/>
    <property type="match status" value="1"/>
</dbReference>
<evidence type="ECO:0000259" key="7">
    <source>
        <dbReference type="SMART" id="SM00833"/>
    </source>
</evidence>
<dbReference type="eggNOG" id="KOG2743">
    <property type="taxonomic scope" value="Eukaryota"/>
</dbReference>
<dbReference type="Proteomes" id="UP000011087">
    <property type="component" value="Unassembled WGS sequence"/>
</dbReference>
<dbReference type="GO" id="GO:0000166">
    <property type="term" value="F:nucleotide binding"/>
    <property type="evidence" value="ECO:0007669"/>
    <property type="project" value="UniProtKB-KW"/>
</dbReference>
<sequence>MTDKRLPVTLLSGFLGSGKTTLLEEILRNRKGMKCAVLVNDMAEINIDANIIKDTALIQREEKIIELSNGCICCDLRQDLVEEIGKLARDGRFDYLIIESTGVAEPMHTAESFVMNNASKAVTALSSLSRLDTCVTVVDAANFSSVFESVERVHERHQEAPAEDDRTVVDLMIDQLEFADVVIVNKVDLVSAREVERIKEVICKLNPKANIISTSHGKVPLDQVVNTGLFSLEKATQHPGWGKSFLYTTPLTQMAETIEYGITSMVYRSERPFHPMQDDVKERERQRKEMVAEMQEACLGQILRSKGVMWLATSSAYCITWSQAGAFLTLKAERPWLCETAESDWPEMEEQTRNTMQKKLKENPHGDRRTEIVFIGTDLNRDKLKEALDDCLLSDEEMAMGIEGWKSWVDPFELS</sequence>
<feature type="domain" description="CobW C-terminal" evidence="7">
    <location>
        <begin position="262"/>
        <end position="392"/>
    </location>
</feature>
<dbReference type="GO" id="GO:0009507">
    <property type="term" value="C:chloroplast"/>
    <property type="evidence" value="ECO:0007669"/>
    <property type="project" value="UniProtKB-SubCell"/>
</dbReference>
<comment type="catalytic activity">
    <reaction evidence="6">
        <text>GTP + H2O = GDP + phosphate + H(+)</text>
        <dbReference type="Rhea" id="RHEA:19669"/>
        <dbReference type="ChEBI" id="CHEBI:15377"/>
        <dbReference type="ChEBI" id="CHEBI:15378"/>
        <dbReference type="ChEBI" id="CHEBI:37565"/>
        <dbReference type="ChEBI" id="CHEBI:43474"/>
        <dbReference type="ChEBI" id="CHEBI:58189"/>
    </reaction>
    <physiologicalReaction direction="left-to-right" evidence="6">
        <dbReference type="Rhea" id="RHEA:19670"/>
    </physiologicalReaction>
</comment>
<keyword evidence="3" id="KW-0378">Hydrolase</keyword>
<dbReference type="PaxDb" id="55529-EKX44794"/>
<gene>
    <name evidence="8" type="ORF">GUITHDRAFT_71800</name>
</gene>
<dbReference type="STRING" id="905079.L1J9N4"/>
<evidence type="ECO:0000256" key="5">
    <source>
        <dbReference type="ARBA" id="ARBA00034320"/>
    </source>
</evidence>
<dbReference type="PANTHER" id="PTHR43603:SF1">
    <property type="entry name" value="ZINC-REGULATED GTPASE METALLOPROTEIN ACTIVATOR 1"/>
    <property type="match status" value="1"/>
</dbReference>
<proteinExistence type="inferred from homology"/>
<dbReference type="KEGG" id="gtt:GUITHDRAFT_71800"/>
<evidence type="ECO:0000313" key="8">
    <source>
        <dbReference type="EMBL" id="EKX44794.1"/>
    </source>
</evidence>
<dbReference type="SUPFAM" id="SSF52540">
    <property type="entry name" value="P-loop containing nucleoside triphosphate hydrolases"/>
    <property type="match status" value="1"/>
</dbReference>